<keyword evidence="2" id="KW-1185">Reference proteome</keyword>
<accession>A0ABZ2H2M6</accession>
<organism evidence="1 2">
    <name type="scientific">Pseudomonas bubulae</name>
    <dbReference type="NCBI Taxonomy" id="2316085"/>
    <lineage>
        <taxon>Bacteria</taxon>
        <taxon>Pseudomonadati</taxon>
        <taxon>Pseudomonadota</taxon>
        <taxon>Gammaproteobacteria</taxon>
        <taxon>Pseudomonadales</taxon>
        <taxon>Pseudomonadaceae</taxon>
        <taxon>Pseudomonas</taxon>
    </lineage>
</organism>
<evidence type="ECO:0000313" key="2">
    <source>
        <dbReference type="Proteomes" id="UP001369248"/>
    </source>
</evidence>
<name>A0ABZ2H2M6_9PSED</name>
<dbReference type="EMBL" id="CP146072">
    <property type="protein sequence ID" value="WWR36921.1"/>
    <property type="molecule type" value="Genomic_DNA"/>
</dbReference>
<dbReference type="RefSeq" id="WP_338660224.1">
    <property type="nucleotide sequence ID" value="NZ_CP146072.1"/>
</dbReference>
<protein>
    <submittedName>
        <fullName evidence="1">Uncharacterized protein</fullName>
    </submittedName>
</protein>
<dbReference type="GeneID" id="89545262"/>
<sequence>MLKGIRTLSVQLALFISSGSIRADELSSAVRNRMNIGEFEPMIIPEMAGMPDEFPRLQINTSEGYRLAMSKSRIDLFLALPLGIDDGDICSFILSCQSLMSILSEKKIVFSRVGFVRLFFIAQAKADFLIDELMKVSSDDICEVTISLTKKVICANKQSNNIFIFSTGQNDFGESGVAFNRDINTDLSDSSSLDDKEVIDYVLEASALTELGSLKDFIKV</sequence>
<proteinExistence type="predicted"/>
<gene>
    <name evidence="1" type="ORF">V6B39_18400</name>
</gene>
<dbReference type="Proteomes" id="UP001369248">
    <property type="component" value="Chromosome"/>
</dbReference>
<reference evidence="2" key="1">
    <citation type="submission" date="2024-02" db="EMBL/GenBank/DDBJ databases">
        <title>Exploring bacterial hosts of class 1 integrons in salad vegetable microbiomes with epicPCR.</title>
        <authorList>
            <person name="Qi Q."/>
            <person name="Ghaly T.M."/>
            <person name="Gillings M.R."/>
            <person name="Tetu S.G."/>
        </authorList>
    </citation>
    <scope>NUCLEOTIDE SEQUENCE [LARGE SCALE GENOMIC DNA]</scope>
    <source>
        <strain evidence="2">S2-2023-2</strain>
    </source>
</reference>
<evidence type="ECO:0000313" key="1">
    <source>
        <dbReference type="EMBL" id="WWR36921.1"/>
    </source>
</evidence>